<dbReference type="InterPro" id="IPR002994">
    <property type="entry name" value="Surf1/Shy1"/>
</dbReference>
<keyword evidence="4 6" id="KW-1133">Transmembrane helix</keyword>
<protein>
    <recommendedName>
        <fullName evidence="6">SURF1-like protein</fullName>
    </recommendedName>
</protein>
<dbReference type="InterPro" id="IPR045214">
    <property type="entry name" value="Surf1/Surf4"/>
</dbReference>
<reference evidence="8" key="1">
    <citation type="journal article" date="2019" name="Int. J. Syst. Evol. Microbiol.">
        <title>The Global Catalogue of Microorganisms (GCM) 10K type strain sequencing project: providing services to taxonomists for standard genome sequencing and annotation.</title>
        <authorList>
            <consortium name="The Broad Institute Genomics Platform"/>
            <consortium name="The Broad Institute Genome Sequencing Center for Infectious Disease"/>
            <person name="Wu L."/>
            <person name="Ma J."/>
        </authorList>
    </citation>
    <scope>NUCLEOTIDE SEQUENCE [LARGE SCALE GENOMIC DNA]</scope>
    <source>
        <strain evidence="8">JCM 13249</strain>
    </source>
</reference>
<comment type="caution">
    <text evidence="7">The sequence shown here is derived from an EMBL/GenBank/DDBJ whole genome shotgun (WGS) entry which is preliminary data.</text>
</comment>
<feature type="transmembrane region" description="Helical" evidence="6">
    <location>
        <begin position="204"/>
        <end position="225"/>
    </location>
</feature>
<evidence type="ECO:0000313" key="8">
    <source>
        <dbReference type="Proteomes" id="UP001500655"/>
    </source>
</evidence>
<dbReference type="EMBL" id="BAAALS010000026">
    <property type="protein sequence ID" value="GAA1769047.1"/>
    <property type="molecule type" value="Genomic_DNA"/>
</dbReference>
<gene>
    <name evidence="7" type="ORF">GCM10009681_45480</name>
</gene>
<dbReference type="PANTHER" id="PTHR23427">
    <property type="entry name" value="SURFEIT LOCUS PROTEIN"/>
    <property type="match status" value="1"/>
</dbReference>
<comment type="similarity">
    <text evidence="2 6">Belongs to the SURF1 family.</text>
</comment>
<dbReference type="PANTHER" id="PTHR23427:SF2">
    <property type="entry name" value="SURFEIT LOCUS PROTEIN 1"/>
    <property type="match status" value="1"/>
</dbReference>
<sequence length="261" mass="27721">MYRFLLTPRWLGIAAAMLLAAAVMVGLGQWQLSRYEQRSAINDSIDAGGRATPVALASPPQPSWTRVTVTGRYDTANEVLARGRTVDGKVGFEVVTPLVRADGTAVLIDRGWVPAPTTGGAAALPAVPAAPAGEVTVTGRVHAPESRSSAPTRGSGPWEVRRIAPERIGTVLPYPVEPVYVTMDPPADGFVAIKPARQNATLNAAYAGQWWIFAVLTLVGFGYLARREARARADADPRSRARGEVDRLTLADEAEAAARSA</sequence>
<evidence type="ECO:0000256" key="4">
    <source>
        <dbReference type="ARBA" id="ARBA00022989"/>
    </source>
</evidence>
<dbReference type="PROSITE" id="PS50895">
    <property type="entry name" value="SURF1"/>
    <property type="match status" value="1"/>
</dbReference>
<dbReference type="CDD" id="cd06662">
    <property type="entry name" value="SURF1"/>
    <property type="match status" value="1"/>
</dbReference>
<keyword evidence="6" id="KW-1003">Cell membrane</keyword>
<keyword evidence="3 6" id="KW-0812">Transmembrane</keyword>
<evidence type="ECO:0000256" key="5">
    <source>
        <dbReference type="ARBA" id="ARBA00023136"/>
    </source>
</evidence>
<evidence type="ECO:0000256" key="1">
    <source>
        <dbReference type="ARBA" id="ARBA00004370"/>
    </source>
</evidence>
<comment type="caution">
    <text evidence="6">Lacks conserved residue(s) required for the propagation of feature annotation.</text>
</comment>
<name>A0ABP4X6N7_9ACTN</name>
<organism evidence="7 8">
    <name type="scientific">Luedemannella helvata</name>
    <dbReference type="NCBI Taxonomy" id="349315"/>
    <lineage>
        <taxon>Bacteria</taxon>
        <taxon>Bacillati</taxon>
        <taxon>Actinomycetota</taxon>
        <taxon>Actinomycetes</taxon>
        <taxon>Micromonosporales</taxon>
        <taxon>Micromonosporaceae</taxon>
        <taxon>Luedemannella</taxon>
    </lineage>
</organism>
<comment type="subcellular location">
    <subcellularLocation>
        <location evidence="6">Cell membrane</location>
        <topology evidence="6">Multi-pass membrane protein</topology>
    </subcellularLocation>
    <subcellularLocation>
        <location evidence="1">Membrane</location>
    </subcellularLocation>
</comment>
<accession>A0ABP4X6N7</accession>
<keyword evidence="5 6" id="KW-0472">Membrane</keyword>
<dbReference type="Pfam" id="PF02104">
    <property type="entry name" value="SURF1"/>
    <property type="match status" value="1"/>
</dbReference>
<evidence type="ECO:0000313" key="7">
    <source>
        <dbReference type="EMBL" id="GAA1769047.1"/>
    </source>
</evidence>
<keyword evidence="8" id="KW-1185">Reference proteome</keyword>
<evidence type="ECO:0000256" key="6">
    <source>
        <dbReference type="RuleBase" id="RU363076"/>
    </source>
</evidence>
<proteinExistence type="inferred from homology"/>
<evidence type="ECO:0000256" key="3">
    <source>
        <dbReference type="ARBA" id="ARBA00022692"/>
    </source>
</evidence>
<evidence type="ECO:0000256" key="2">
    <source>
        <dbReference type="ARBA" id="ARBA00007165"/>
    </source>
</evidence>
<dbReference type="Proteomes" id="UP001500655">
    <property type="component" value="Unassembled WGS sequence"/>
</dbReference>